<dbReference type="RefSeq" id="WP_176738039.1">
    <property type="nucleotide sequence ID" value="NZ_FMHU01000002.1"/>
</dbReference>
<dbReference type="Pfam" id="PF00668">
    <property type="entry name" value="Condensation"/>
    <property type="match status" value="2"/>
</dbReference>
<dbReference type="Gene3D" id="3.40.50.980">
    <property type="match status" value="4"/>
</dbReference>
<dbReference type="InterPro" id="IPR000873">
    <property type="entry name" value="AMP-dep_synth/lig_dom"/>
</dbReference>
<gene>
    <name evidence="6" type="ORF">GA0074694_4165</name>
</gene>
<evidence type="ECO:0000256" key="2">
    <source>
        <dbReference type="ARBA" id="ARBA00022450"/>
    </source>
</evidence>
<dbReference type="CDD" id="cd19543">
    <property type="entry name" value="DCL_NRPS"/>
    <property type="match status" value="1"/>
</dbReference>
<dbReference type="Gene3D" id="3.30.559.10">
    <property type="entry name" value="Chloramphenicol acetyltransferase-like domain"/>
    <property type="match status" value="2"/>
</dbReference>
<dbReference type="InterPro" id="IPR010071">
    <property type="entry name" value="AA_adenyl_dom"/>
</dbReference>
<feature type="compositionally biased region" description="Basic and acidic residues" evidence="4">
    <location>
        <begin position="1984"/>
        <end position="1998"/>
    </location>
</feature>
<dbReference type="SUPFAM" id="SSF52777">
    <property type="entry name" value="CoA-dependent acyltransferases"/>
    <property type="match status" value="4"/>
</dbReference>
<feature type="region of interest" description="Disordered" evidence="4">
    <location>
        <begin position="1984"/>
        <end position="2003"/>
    </location>
</feature>
<dbReference type="GO" id="GO:0072330">
    <property type="term" value="P:monocarboxylic acid biosynthetic process"/>
    <property type="evidence" value="ECO:0007669"/>
    <property type="project" value="UniProtKB-ARBA"/>
</dbReference>
<dbReference type="GO" id="GO:0003824">
    <property type="term" value="F:catalytic activity"/>
    <property type="evidence" value="ECO:0007669"/>
    <property type="project" value="InterPro"/>
</dbReference>
<dbReference type="SUPFAM" id="SSF47336">
    <property type="entry name" value="ACP-like"/>
    <property type="match status" value="2"/>
</dbReference>
<dbReference type="CDD" id="cd05930">
    <property type="entry name" value="A_NRPS"/>
    <property type="match status" value="1"/>
</dbReference>
<dbReference type="Gene3D" id="3.30.559.30">
    <property type="entry name" value="Nonribosomal peptide synthetase, condensation domain"/>
    <property type="match status" value="2"/>
</dbReference>
<dbReference type="InterPro" id="IPR023213">
    <property type="entry name" value="CAT-like_dom_sf"/>
</dbReference>
<name>A0A1C6S715_9ACTN</name>
<organism evidence="6 7">
    <name type="scientific">Micromonospora inyonensis</name>
    <dbReference type="NCBI Taxonomy" id="47866"/>
    <lineage>
        <taxon>Bacteria</taxon>
        <taxon>Bacillati</taxon>
        <taxon>Actinomycetota</taxon>
        <taxon>Actinomycetes</taxon>
        <taxon>Micromonosporales</taxon>
        <taxon>Micromonosporaceae</taxon>
        <taxon>Micromonospora</taxon>
    </lineage>
</organism>
<reference evidence="7" key="1">
    <citation type="submission" date="2016-06" db="EMBL/GenBank/DDBJ databases">
        <authorList>
            <person name="Varghese N."/>
        </authorList>
    </citation>
    <scope>NUCLEOTIDE SEQUENCE [LARGE SCALE GENOMIC DNA]</scope>
    <source>
        <strain evidence="7">DSM 46123</strain>
    </source>
</reference>
<dbReference type="Pfam" id="PF13193">
    <property type="entry name" value="AMP-binding_C"/>
    <property type="match status" value="2"/>
</dbReference>
<feature type="domain" description="Carrier" evidence="5">
    <location>
        <begin position="2002"/>
        <end position="2077"/>
    </location>
</feature>
<protein>
    <submittedName>
        <fullName evidence="6">Amino acid adenylation domain-containing protein</fullName>
    </submittedName>
</protein>
<dbReference type="STRING" id="47866.GA0074694_4165"/>
<dbReference type="GO" id="GO:0043041">
    <property type="term" value="P:amino acid activation for nonribosomal peptide biosynthetic process"/>
    <property type="evidence" value="ECO:0007669"/>
    <property type="project" value="TreeGrafter"/>
</dbReference>
<dbReference type="InterPro" id="IPR045851">
    <property type="entry name" value="AMP-bd_C_sf"/>
</dbReference>
<feature type="region of interest" description="Disordered" evidence="4">
    <location>
        <begin position="926"/>
        <end position="946"/>
    </location>
</feature>
<dbReference type="PROSITE" id="PS50075">
    <property type="entry name" value="CARRIER"/>
    <property type="match status" value="2"/>
</dbReference>
<proteinExistence type="predicted"/>
<dbReference type="Pfam" id="PF00501">
    <property type="entry name" value="AMP-binding"/>
    <property type="match status" value="2"/>
</dbReference>
<dbReference type="GO" id="GO:0005737">
    <property type="term" value="C:cytoplasm"/>
    <property type="evidence" value="ECO:0007669"/>
    <property type="project" value="TreeGrafter"/>
</dbReference>
<evidence type="ECO:0000313" key="7">
    <source>
        <dbReference type="Proteomes" id="UP000198906"/>
    </source>
</evidence>
<dbReference type="CDD" id="cd19540">
    <property type="entry name" value="LCL_NRPS-like"/>
    <property type="match status" value="1"/>
</dbReference>
<sequence>MTGRPELDDILPLTPLQEGLLFRAEFDGDGPDVYVGRLVLTLHGPVDRDRLRGAAQALLDAHPVLRCAFRRNRQGRAAALVARRVPVPWEYADLGALPAGERDAAEQRLAEQARDRRVDLGRPPLVRFTLIRLADDVHRFVLTAHHIILDGWSQPLLVRELFARYAGETPPPAPAPRRYLEWLAAQDRPAAESAWRAALSWIDTPTLVSPGADTHVSERPRRVVVRLDPETTAQLTATARSHGLTLGTVAQGAWALALGRTLGRDDVVFGTTVSGRPADLPGAEAMIGAFVNTVPVRVTLPPAEPYAAALRRLQEQQSDLGRHQHLGLVDIQRAAGGRELFDTLVVVENYPFDPERLADLAPGLRLAGFSGDEGVHYPLALTVLPGEQLRLELGYRPDTLTEQQVRQAADGLVRALTAFATAPATPLGRVELVDPAGVEPLAGATTAVPDTTLTALLAEQAARTPHATAVVADGVHLSYAELHERAARVAAWLTAQGAGPGTVVGVAVPRSADLVIALVAVLHAGAAYLPLDPDYPADRIALMVADAVPAALLTDTATRAVLPAGVPAVLALDDVGLLAAPAARPTVRPEDPAYVIYTSGSTGRPKGVVVSHRAIVNRLLWTQAEYGLTRDDRVLQKTPSSFDVSVWEFFWPLVTGATLVVARAGGHRDPRYLARLVQDERVTTVHFVPSMLRAFLAEPEAAGCTGLVRVLCSGEALPTDLTDAFHTRYGGTVELHNLYGPTEAAVDVTAWPCPPGAATVPIGRPVWNTTLYVLDAALRPLPVGVPGELYLAGRQLAEGYLNRAALTAERFVADPFGPPGTRMYRTGDLVRRTADGVVEYLGRTDAQVKIRGFRVEPGEVEAALVALPGIRAAAVVARPELGLVGYVVGDAPDPATVRDRLAATLPAHLVPAAVVVLDALPTTPSGKLDRAALPSPERLPAAAGRRPRTPAEKLLCELFAEVLEVDAVGIDDDFFALGGHSLLATRLASRVRTVFGAELALRTVFDHPTVAGLATRLDGRETRPVLRAGVRPDPLPPSYAQARMWFLYRLDNPNPAYNMAFAARITGDLDVAALRAALGDLTDRHEALRTVLADEAGSPRQVILPDAAARPALPVTATAHDRLAELLVAAARRPFRIDAEPPLAAELFALGADEHVLVLVVHHVAADGWSALPLLRDLATAYAARADGREPAWSPLPVQYADHAVWQRALLRDDDDPDSLLARQIGYWRKALEGLPEELTLPTDRPRRAVPSLRGASVQVAVPAEVHQAVRALARRCDASVFMVLHAALGALLTRLGAGTDIPMGTPIAGRTDDAVDEVVGFFANTLVLRTDTSGDPTFRALVARVRETDLAAYAHQDVPFERLVEILNPARSMARHPLFQVMLSHQVRPDLELRLGACQVVQEPVDTGTAKFDLAFEVVEEPGRAGMTLGVEYSTDLFDEATAGSLATGLVRLLAAVTAEPERPIGSLELLSADGYERMLAQGAGPVVECPRQTLVELFAHQVRRTPDAPALVCGDIAYTFAQLDARSAELARLLTGHGAGPGTVVALLLPRNADTVVALLAVLRAGAAYLPIDPTYPPGRIEHILADANPLLTVTTERLAPLAGEPLLLLDSPGVQDRLDRPGAGDLPRPRPEHPAYVIYTSGSTGRPKGVVVEHRSIANLFHSHRELLYRPTVAAAGGRRLRVAHSWSFAFDASWQPQLWLLDGHALHIVTEDTLRDPALLVDFIERHRIDFIEVTPSHALQLAGAGLIRDGRSPLLAWGVGGEAVPTPLWRQLRDLPGTTGYNLYGPTEATVDALAARVADSERPLVGRPTANTRAYVLDRTLRPVPTGVVGELYLAGAGLARGYLNRPGLTAERFVADPHGPAGSRMYRTGDLVRWMPDGTVDFLGRTDEQVKIRGFRIELGEITAALAADPTVTRAAVVVRDDPPAGKRIVAYCVLADGARLDPAALRSGLGRMLPDYMIPAAFVALTELPLTEHGKLDRRALPAPTGDDRPRGRHPHTPDEVLLCGLFAELLDVREVGADDSFFDLGGHSMLLVRLRDRVREVTGIQLGIADFFAHPTAATLAELLTVRAAG</sequence>
<dbReference type="Gene3D" id="1.10.1200.10">
    <property type="entry name" value="ACP-like"/>
    <property type="match status" value="1"/>
</dbReference>
<dbReference type="FunFam" id="3.40.50.12780:FF:000012">
    <property type="entry name" value="Non-ribosomal peptide synthetase"/>
    <property type="match status" value="1"/>
</dbReference>
<dbReference type="EMBL" id="FMHU01000002">
    <property type="protein sequence ID" value="SCL25235.1"/>
    <property type="molecule type" value="Genomic_DNA"/>
</dbReference>
<dbReference type="NCBIfam" id="TIGR01733">
    <property type="entry name" value="AA-adenyl-dom"/>
    <property type="match status" value="2"/>
</dbReference>
<keyword evidence="2" id="KW-0596">Phosphopantetheine</keyword>
<evidence type="ECO:0000256" key="1">
    <source>
        <dbReference type="ARBA" id="ARBA00001957"/>
    </source>
</evidence>
<dbReference type="FunFam" id="3.40.50.980:FF:000002">
    <property type="entry name" value="Enterobactin synthetase component F"/>
    <property type="match status" value="1"/>
</dbReference>
<dbReference type="Gene3D" id="2.30.38.10">
    <property type="entry name" value="Luciferase, Domain 3"/>
    <property type="match status" value="2"/>
</dbReference>
<dbReference type="FunFam" id="2.30.38.10:FF:000001">
    <property type="entry name" value="Non-ribosomal peptide synthetase PvdI"/>
    <property type="match status" value="2"/>
</dbReference>
<dbReference type="PANTHER" id="PTHR45527:SF1">
    <property type="entry name" value="FATTY ACID SYNTHASE"/>
    <property type="match status" value="1"/>
</dbReference>
<dbReference type="FunFam" id="3.40.50.980:FF:000001">
    <property type="entry name" value="Non-ribosomal peptide synthetase"/>
    <property type="match status" value="2"/>
</dbReference>
<dbReference type="GO" id="GO:0044550">
    <property type="term" value="P:secondary metabolite biosynthetic process"/>
    <property type="evidence" value="ECO:0007669"/>
    <property type="project" value="UniProtKB-ARBA"/>
</dbReference>
<dbReference type="Gene3D" id="3.40.50.1820">
    <property type="entry name" value="alpha/beta hydrolase"/>
    <property type="match status" value="1"/>
</dbReference>
<evidence type="ECO:0000259" key="5">
    <source>
        <dbReference type="PROSITE" id="PS50075"/>
    </source>
</evidence>
<dbReference type="InterPro" id="IPR001242">
    <property type="entry name" value="Condensation_dom"/>
</dbReference>
<dbReference type="GO" id="GO:0008610">
    <property type="term" value="P:lipid biosynthetic process"/>
    <property type="evidence" value="ECO:0007669"/>
    <property type="project" value="UniProtKB-ARBA"/>
</dbReference>
<dbReference type="PROSITE" id="PS00012">
    <property type="entry name" value="PHOSPHOPANTETHEINE"/>
    <property type="match status" value="2"/>
</dbReference>
<dbReference type="Proteomes" id="UP000198906">
    <property type="component" value="Unassembled WGS sequence"/>
</dbReference>
<dbReference type="SUPFAM" id="SSF56801">
    <property type="entry name" value="Acetyl-CoA synthetase-like"/>
    <property type="match status" value="2"/>
</dbReference>
<keyword evidence="3" id="KW-0597">Phosphoprotein</keyword>
<dbReference type="FunFam" id="1.10.1200.10:FF:000016">
    <property type="entry name" value="Non-ribosomal peptide synthase"/>
    <property type="match status" value="1"/>
</dbReference>
<keyword evidence="7" id="KW-1185">Reference proteome</keyword>
<evidence type="ECO:0000256" key="3">
    <source>
        <dbReference type="ARBA" id="ARBA00022553"/>
    </source>
</evidence>
<dbReference type="InterPro" id="IPR020806">
    <property type="entry name" value="PKS_PP-bd"/>
</dbReference>
<dbReference type="InterPro" id="IPR020845">
    <property type="entry name" value="AMP-binding_CS"/>
</dbReference>
<accession>A0A1C6S715</accession>
<dbReference type="InterPro" id="IPR009081">
    <property type="entry name" value="PP-bd_ACP"/>
</dbReference>
<evidence type="ECO:0000313" key="6">
    <source>
        <dbReference type="EMBL" id="SCL25235.1"/>
    </source>
</evidence>
<evidence type="ECO:0000256" key="4">
    <source>
        <dbReference type="SAM" id="MobiDB-lite"/>
    </source>
</evidence>
<dbReference type="InterPro" id="IPR006162">
    <property type="entry name" value="Ppantetheine_attach_site"/>
</dbReference>
<dbReference type="InterPro" id="IPR029058">
    <property type="entry name" value="AB_hydrolase_fold"/>
</dbReference>
<dbReference type="PANTHER" id="PTHR45527">
    <property type="entry name" value="NONRIBOSOMAL PEPTIDE SYNTHETASE"/>
    <property type="match status" value="1"/>
</dbReference>
<comment type="cofactor">
    <cofactor evidence="1">
        <name>pantetheine 4'-phosphate</name>
        <dbReference type="ChEBI" id="CHEBI:47942"/>
    </cofactor>
</comment>
<dbReference type="CDD" id="cd17646">
    <property type="entry name" value="A_NRPS_AB3403-like"/>
    <property type="match status" value="1"/>
</dbReference>
<dbReference type="InterPro" id="IPR025110">
    <property type="entry name" value="AMP-bd_C"/>
</dbReference>
<dbReference type="Gene3D" id="3.30.300.30">
    <property type="match status" value="2"/>
</dbReference>
<dbReference type="InterPro" id="IPR036736">
    <property type="entry name" value="ACP-like_sf"/>
</dbReference>
<feature type="domain" description="Carrier" evidence="5">
    <location>
        <begin position="946"/>
        <end position="1021"/>
    </location>
</feature>
<dbReference type="FunFam" id="3.30.300.30:FF:000010">
    <property type="entry name" value="Enterobactin synthetase component F"/>
    <property type="match status" value="1"/>
</dbReference>
<dbReference type="Pfam" id="PF00550">
    <property type="entry name" value="PP-binding"/>
    <property type="match status" value="2"/>
</dbReference>
<dbReference type="SMART" id="SM00823">
    <property type="entry name" value="PKS_PP"/>
    <property type="match status" value="2"/>
</dbReference>
<dbReference type="GO" id="GO:0031177">
    <property type="term" value="F:phosphopantetheine binding"/>
    <property type="evidence" value="ECO:0007669"/>
    <property type="project" value="InterPro"/>
</dbReference>
<dbReference type="PROSITE" id="PS00455">
    <property type="entry name" value="AMP_BINDING"/>
    <property type="match status" value="2"/>
</dbReference>